<keyword evidence="3" id="KW-1185">Reference proteome</keyword>
<name>S8DR39_9LAMI</name>
<proteinExistence type="predicted"/>
<dbReference type="AlphaFoldDB" id="S8DR39"/>
<dbReference type="PANTHER" id="PTHR46619:SF3">
    <property type="entry name" value="RNA RECOGNITION MOTIF XS DOMAIN PROTEIN"/>
    <property type="match status" value="1"/>
</dbReference>
<dbReference type="Pfam" id="PF03468">
    <property type="entry name" value="XS"/>
    <property type="match status" value="1"/>
</dbReference>
<dbReference type="GO" id="GO:0031047">
    <property type="term" value="P:regulatory ncRNA-mediated gene silencing"/>
    <property type="evidence" value="ECO:0007669"/>
    <property type="project" value="InterPro"/>
</dbReference>
<dbReference type="PANTHER" id="PTHR46619">
    <property type="entry name" value="RNA RECOGNITION MOTIF XS DOMAIN PROTEIN-RELATED"/>
    <property type="match status" value="1"/>
</dbReference>
<dbReference type="OrthoDB" id="1915348at2759"/>
<accession>S8DR39</accession>
<dbReference type="InterPro" id="IPR005380">
    <property type="entry name" value="XS_domain"/>
</dbReference>
<evidence type="ECO:0000259" key="1">
    <source>
        <dbReference type="Pfam" id="PF03468"/>
    </source>
</evidence>
<dbReference type="InterPro" id="IPR038588">
    <property type="entry name" value="XS_domain_sf"/>
</dbReference>
<gene>
    <name evidence="2" type="ORF">M569_12506</name>
</gene>
<sequence>MADSHRPKLGWGFFPSPAASAAMPESVAGDSYGFHMLERRAIVLVDGSLRTYFALPPDYENLSIVPPRPRPSDRDSHWHSFPIPTDDGFRRPGNANYFGKRKFDEVDEDEDGINRDAKAIVEIRTSSKSMRLPDGAPNHADIDRQAVNRAFLRFIKLVYETPGYKKKCLGDGKKGTLQCLACSSAGFVDAHSVVMHAYNKPENDDEESVANHLGFHKSLCILMGWNYSIPPEHSKAYQNSGARDAGAVLSDLILWPPTVLVHSRTKREWGSQRTEGVGNKMMDSALRDMGFRGCKTTAMYGREGHSGIHAARFSGDFDGLKEAVRLVDHFKRHKGGGGGEYSSTFLLLGADLATVSDLDKLTVHFKKKVSVASFAECMNE</sequence>
<dbReference type="EMBL" id="AUSU01006252">
    <property type="protein sequence ID" value="EPS62287.1"/>
    <property type="molecule type" value="Genomic_DNA"/>
</dbReference>
<evidence type="ECO:0000313" key="2">
    <source>
        <dbReference type="EMBL" id="EPS62287.1"/>
    </source>
</evidence>
<reference evidence="2 3" key="1">
    <citation type="journal article" date="2013" name="BMC Genomics">
        <title>The miniature genome of a carnivorous plant Genlisea aurea contains a low number of genes and short non-coding sequences.</title>
        <authorList>
            <person name="Leushkin E.V."/>
            <person name="Sutormin R.A."/>
            <person name="Nabieva E.R."/>
            <person name="Penin A.A."/>
            <person name="Kondrashov A.S."/>
            <person name="Logacheva M.D."/>
        </authorList>
    </citation>
    <scope>NUCLEOTIDE SEQUENCE [LARGE SCALE GENOMIC DNA]</scope>
</reference>
<comment type="caution">
    <text evidence="2">The sequence shown here is derived from an EMBL/GenBank/DDBJ whole genome shotgun (WGS) entry which is preliminary data.</text>
</comment>
<dbReference type="Gene3D" id="3.30.70.2890">
    <property type="entry name" value="XS domain"/>
    <property type="match status" value="1"/>
</dbReference>
<dbReference type="Proteomes" id="UP000015453">
    <property type="component" value="Unassembled WGS sequence"/>
</dbReference>
<protein>
    <recommendedName>
        <fullName evidence="1">XS domain-containing protein</fullName>
    </recommendedName>
</protein>
<organism evidence="2 3">
    <name type="scientific">Genlisea aurea</name>
    <dbReference type="NCBI Taxonomy" id="192259"/>
    <lineage>
        <taxon>Eukaryota</taxon>
        <taxon>Viridiplantae</taxon>
        <taxon>Streptophyta</taxon>
        <taxon>Embryophyta</taxon>
        <taxon>Tracheophyta</taxon>
        <taxon>Spermatophyta</taxon>
        <taxon>Magnoliopsida</taxon>
        <taxon>eudicotyledons</taxon>
        <taxon>Gunneridae</taxon>
        <taxon>Pentapetalae</taxon>
        <taxon>asterids</taxon>
        <taxon>lamiids</taxon>
        <taxon>Lamiales</taxon>
        <taxon>Lentibulariaceae</taxon>
        <taxon>Genlisea</taxon>
    </lineage>
</organism>
<evidence type="ECO:0000313" key="3">
    <source>
        <dbReference type="Proteomes" id="UP000015453"/>
    </source>
</evidence>
<feature type="domain" description="XS" evidence="1">
    <location>
        <begin position="251"/>
        <end position="335"/>
    </location>
</feature>